<evidence type="ECO:0000313" key="15">
    <source>
        <dbReference type="Proteomes" id="UP000198984"/>
    </source>
</evidence>
<dbReference type="RefSeq" id="WP_089919932.1">
    <property type="nucleotide sequence ID" value="NZ_FOBB01000010.1"/>
</dbReference>
<evidence type="ECO:0000256" key="2">
    <source>
        <dbReference type="ARBA" id="ARBA00005810"/>
    </source>
</evidence>
<dbReference type="InterPro" id="IPR035907">
    <property type="entry name" value="Hppk_sf"/>
</dbReference>
<keyword evidence="6" id="KW-0547">Nucleotide-binding</keyword>
<keyword evidence="15" id="KW-1185">Reference proteome</keyword>
<dbReference type="CDD" id="cd00483">
    <property type="entry name" value="HPPK"/>
    <property type="match status" value="1"/>
</dbReference>
<evidence type="ECO:0000256" key="6">
    <source>
        <dbReference type="ARBA" id="ARBA00022741"/>
    </source>
</evidence>
<keyword evidence="7 14" id="KW-0418">Kinase</keyword>
<dbReference type="GO" id="GO:0046654">
    <property type="term" value="P:tetrahydrofolate biosynthetic process"/>
    <property type="evidence" value="ECO:0007669"/>
    <property type="project" value="UniProtKB-UniPathway"/>
</dbReference>
<protein>
    <recommendedName>
        <fullName evidence="4">2-amino-4-hydroxy-6-hydroxymethyldihydropteridine pyrophosphokinase</fullName>
        <ecNumber evidence="3">2.7.6.3</ecNumber>
    </recommendedName>
    <alternativeName>
        <fullName evidence="11">6-hydroxymethyl-7,8-dihydropterin pyrophosphokinase</fullName>
    </alternativeName>
    <alternativeName>
        <fullName evidence="12">7,8-dihydro-6-hydroxymethylpterin-pyrophosphokinase</fullName>
    </alternativeName>
</protein>
<evidence type="ECO:0000256" key="9">
    <source>
        <dbReference type="ARBA" id="ARBA00022909"/>
    </source>
</evidence>
<dbReference type="SUPFAM" id="SSF55083">
    <property type="entry name" value="6-hydroxymethyl-7,8-dihydropterin pyrophosphokinase, HPPK"/>
    <property type="match status" value="1"/>
</dbReference>
<reference evidence="14 15" key="1">
    <citation type="submission" date="2016-10" db="EMBL/GenBank/DDBJ databases">
        <authorList>
            <person name="de Groot N.N."/>
        </authorList>
    </citation>
    <scope>NUCLEOTIDE SEQUENCE [LARGE SCALE GENOMIC DNA]</scope>
    <source>
        <strain evidence="14 15">DSM 21039</strain>
    </source>
</reference>
<evidence type="ECO:0000256" key="5">
    <source>
        <dbReference type="ARBA" id="ARBA00022679"/>
    </source>
</evidence>
<evidence type="ECO:0000256" key="1">
    <source>
        <dbReference type="ARBA" id="ARBA00005051"/>
    </source>
</evidence>
<dbReference type="PANTHER" id="PTHR43071:SF1">
    <property type="entry name" value="2-AMINO-4-HYDROXY-6-HYDROXYMETHYLDIHYDROPTERIDINE PYROPHOSPHOKINASE"/>
    <property type="match status" value="1"/>
</dbReference>
<dbReference type="PANTHER" id="PTHR43071">
    <property type="entry name" value="2-AMINO-4-HYDROXY-6-HYDROXYMETHYLDIHYDROPTERIDINE PYROPHOSPHOKINASE"/>
    <property type="match status" value="1"/>
</dbReference>
<evidence type="ECO:0000256" key="12">
    <source>
        <dbReference type="ARBA" id="ARBA00033413"/>
    </source>
</evidence>
<comment type="pathway">
    <text evidence="1">Cofactor biosynthesis; tetrahydrofolate biosynthesis; 2-amino-4-hydroxy-6-hydroxymethyl-7,8-dihydropteridine diphosphate from 7,8-dihydroneopterin triphosphate: step 4/4.</text>
</comment>
<comment type="similarity">
    <text evidence="2">Belongs to the HPPK family.</text>
</comment>
<dbReference type="OrthoDB" id="9808041at2"/>
<dbReference type="GO" id="GO:0005524">
    <property type="term" value="F:ATP binding"/>
    <property type="evidence" value="ECO:0007669"/>
    <property type="project" value="UniProtKB-KW"/>
</dbReference>
<evidence type="ECO:0000256" key="10">
    <source>
        <dbReference type="ARBA" id="ARBA00029409"/>
    </source>
</evidence>
<dbReference type="Proteomes" id="UP000198984">
    <property type="component" value="Unassembled WGS sequence"/>
</dbReference>
<keyword evidence="9" id="KW-0289">Folate biosynthesis</keyword>
<evidence type="ECO:0000256" key="11">
    <source>
        <dbReference type="ARBA" id="ARBA00029766"/>
    </source>
</evidence>
<keyword evidence="8" id="KW-0067">ATP-binding</keyword>
<dbReference type="UniPathway" id="UPA00077">
    <property type="reaction ID" value="UER00155"/>
</dbReference>
<evidence type="ECO:0000313" key="14">
    <source>
        <dbReference type="EMBL" id="SEN46991.1"/>
    </source>
</evidence>
<keyword evidence="5" id="KW-0808">Transferase</keyword>
<dbReference type="EC" id="2.7.6.3" evidence="3"/>
<dbReference type="EMBL" id="FOBB01000010">
    <property type="protein sequence ID" value="SEN46991.1"/>
    <property type="molecule type" value="Genomic_DNA"/>
</dbReference>
<evidence type="ECO:0000256" key="4">
    <source>
        <dbReference type="ARBA" id="ARBA00016218"/>
    </source>
</evidence>
<dbReference type="Pfam" id="PF01288">
    <property type="entry name" value="HPPK"/>
    <property type="match status" value="1"/>
</dbReference>
<dbReference type="Gene3D" id="3.30.70.560">
    <property type="entry name" value="7,8-Dihydro-6-hydroxymethylpterin-pyrophosphokinase HPPK"/>
    <property type="match status" value="1"/>
</dbReference>
<comment type="function">
    <text evidence="10">Catalyzes the transfer of pyrophosphate from adenosine triphosphate (ATP) to 6-hydroxymethyl-7,8-dihydropterin, an enzymatic step in folate biosynthesis pathway.</text>
</comment>
<dbReference type="AlphaFoldDB" id="A0A1H8GSA0"/>
<sequence length="161" mass="18014">MNTAILLIGGNLGNRPALLQQAVQLIEQQAGKVVKLSGLYETAPWGNVQQPDYLNQALQISTPLAPLPLLHTLLNIEREIGRIRQQKWGARVIDIDIIFYNDAVISLPELKIPHPRMQNRQFVLVPLNEILPDWVHPVFQQTVHALLAACDDELPVKKVGS</sequence>
<proteinExistence type="inferred from homology"/>
<evidence type="ECO:0000259" key="13">
    <source>
        <dbReference type="PROSITE" id="PS00794"/>
    </source>
</evidence>
<evidence type="ECO:0000256" key="8">
    <source>
        <dbReference type="ARBA" id="ARBA00022840"/>
    </source>
</evidence>
<dbReference type="PROSITE" id="PS00794">
    <property type="entry name" value="HPPK"/>
    <property type="match status" value="1"/>
</dbReference>
<organism evidence="14 15">
    <name type="scientific">Chitinophaga rupis</name>
    <dbReference type="NCBI Taxonomy" id="573321"/>
    <lineage>
        <taxon>Bacteria</taxon>
        <taxon>Pseudomonadati</taxon>
        <taxon>Bacteroidota</taxon>
        <taxon>Chitinophagia</taxon>
        <taxon>Chitinophagales</taxon>
        <taxon>Chitinophagaceae</taxon>
        <taxon>Chitinophaga</taxon>
    </lineage>
</organism>
<accession>A0A1H8GSA0</accession>
<name>A0A1H8GSA0_9BACT</name>
<dbReference type="STRING" id="573321.SAMN04488505_110234"/>
<dbReference type="InterPro" id="IPR000550">
    <property type="entry name" value="Hppk"/>
</dbReference>
<dbReference type="GO" id="GO:0046656">
    <property type="term" value="P:folic acid biosynthetic process"/>
    <property type="evidence" value="ECO:0007669"/>
    <property type="project" value="UniProtKB-KW"/>
</dbReference>
<dbReference type="NCBIfam" id="TIGR01498">
    <property type="entry name" value="folK"/>
    <property type="match status" value="1"/>
</dbReference>
<dbReference type="GO" id="GO:0016301">
    <property type="term" value="F:kinase activity"/>
    <property type="evidence" value="ECO:0007669"/>
    <property type="project" value="UniProtKB-KW"/>
</dbReference>
<feature type="domain" description="7,8-dihydro-6-hydroxymethylpterin-pyrophosphokinase" evidence="13">
    <location>
        <begin position="87"/>
        <end position="98"/>
    </location>
</feature>
<evidence type="ECO:0000256" key="7">
    <source>
        <dbReference type="ARBA" id="ARBA00022777"/>
    </source>
</evidence>
<dbReference type="GO" id="GO:0003848">
    <property type="term" value="F:2-amino-4-hydroxy-6-hydroxymethyldihydropteridine diphosphokinase activity"/>
    <property type="evidence" value="ECO:0007669"/>
    <property type="project" value="UniProtKB-EC"/>
</dbReference>
<gene>
    <name evidence="14" type="ORF">SAMN04488505_110234</name>
</gene>
<evidence type="ECO:0000256" key="3">
    <source>
        <dbReference type="ARBA" id="ARBA00013253"/>
    </source>
</evidence>